<name>A0A5C3QYG4_9AGAR</name>
<evidence type="ECO:0000313" key="2">
    <source>
        <dbReference type="EMBL" id="TFL07056.1"/>
    </source>
</evidence>
<reference evidence="2 3" key="1">
    <citation type="journal article" date="2019" name="Nat. Ecol. Evol.">
        <title>Megaphylogeny resolves global patterns of mushroom evolution.</title>
        <authorList>
            <person name="Varga T."/>
            <person name="Krizsan K."/>
            <person name="Foldi C."/>
            <person name="Dima B."/>
            <person name="Sanchez-Garcia M."/>
            <person name="Sanchez-Ramirez S."/>
            <person name="Szollosi G.J."/>
            <person name="Szarkandi J.G."/>
            <person name="Papp V."/>
            <person name="Albert L."/>
            <person name="Andreopoulos W."/>
            <person name="Angelini C."/>
            <person name="Antonin V."/>
            <person name="Barry K.W."/>
            <person name="Bougher N.L."/>
            <person name="Buchanan P."/>
            <person name="Buyck B."/>
            <person name="Bense V."/>
            <person name="Catcheside P."/>
            <person name="Chovatia M."/>
            <person name="Cooper J."/>
            <person name="Damon W."/>
            <person name="Desjardin D."/>
            <person name="Finy P."/>
            <person name="Geml J."/>
            <person name="Haridas S."/>
            <person name="Hughes K."/>
            <person name="Justo A."/>
            <person name="Karasinski D."/>
            <person name="Kautmanova I."/>
            <person name="Kiss B."/>
            <person name="Kocsube S."/>
            <person name="Kotiranta H."/>
            <person name="LaButti K.M."/>
            <person name="Lechner B.E."/>
            <person name="Liimatainen K."/>
            <person name="Lipzen A."/>
            <person name="Lukacs Z."/>
            <person name="Mihaltcheva S."/>
            <person name="Morgado L.N."/>
            <person name="Niskanen T."/>
            <person name="Noordeloos M.E."/>
            <person name="Ohm R.A."/>
            <person name="Ortiz-Santana B."/>
            <person name="Ovrebo C."/>
            <person name="Racz N."/>
            <person name="Riley R."/>
            <person name="Savchenko A."/>
            <person name="Shiryaev A."/>
            <person name="Soop K."/>
            <person name="Spirin V."/>
            <person name="Szebenyi C."/>
            <person name="Tomsovsky M."/>
            <person name="Tulloss R.E."/>
            <person name="Uehling J."/>
            <person name="Grigoriev I.V."/>
            <person name="Vagvolgyi C."/>
            <person name="Papp T."/>
            <person name="Martin F.M."/>
            <person name="Miettinen O."/>
            <person name="Hibbett D.S."/>
            <person name="Nagy L.G."/>
        </authorList>
    </citation>
    <scope>NUCLEOTIDE SEQUENCE [LARGE SCALE GENOMIC DNA]</scope>
    <source>
        <strain evidence="2 3">CBS 309.79</strain>
    </source>
</reference>
<keyword evidence="1" id="KW-1133">Transmembrane helix</keyword>
<accession>A0A5C3QYG4</accession>
<gene>
    <name evidence="2" type="ORF">BDV98DRAFT_587580</name>
</gene>
<keyword evidence="3" id="KW-1185">Reference proteome</keyword>
<evidence type="ECO:0000313" key="3">
    <source>
        <dbReference type="Proteomes" id="UP000305067"/>
    </source>
</evidence>
<dbReference type="EMBL" id="ML178814">
    <property type="protein sequence ID" value="TFL07056.1"/>
    <property type="molecule type" value="Genomic_DNA"/>
</dbReference>
<feature type="transmembrane region" description="Helical" evidence="1">
    <location>
        <begin position="12"/>
        <end position="37"/>
    </location>
</feature>
<sequence length="184" mass="19361">MLRRYVRPQDIPVVIALQVIVFTLSLATLLYAIGLLITSAFTFFTFDSSVWARNIDASPSPFPARVVFAPVLKMVGVRSPVDASTSPIMSAGHSAVCTGGDCSGSCGTSVTSMKPTRASLAPADLEIQSRRSAGEAESGLSVVGGLGEKARSSRSLQSTSVLDLIKIPDAVQKRQSIVVAFDDV</sequence>
<dbReference type="OrthoDB" id="2998233at2759"/>
<keyword evidence="1" id="KW-0472">Membrane</keyword>
<evidence type="ECO:0000256" key="1">
    <source>
        <dbReference type="SAM" id="Phobius"/>
    </source>
</evidence>
<proteinExistence type="predicted"/>
<organism evidence="2 3">
    <name type="scientific">Pterulicium gracile</name>
    <dbReference type="NCBI Taxonomy" id="1884261"/>
    <lineage>
        <taxon>Eukaryota</taxon>
        <taxon>Fungi</taxon>
        <taxon>Dikarya</taxon>
        <taxon>Basidiomycota</taxon>
        <taxon>Agaricomycotina</taxon>
        <taxon>Agaricomycetes</taxon>
        <taxon>Agaricomycetidae</taxon>
        <taxon>Agaricales</taxon>
        <taxon>Pleurotineae</taxon>
        <taxon>Pterulaceae</taxon>
        <taxon>Pterulicium</taxon>
    </lineage>
</organism>
<dbReference type="Proteomes" id="UP000305067">
    <property type="component" value="Unassembled WGS sequence"/>
</dbReference>
<protein>
    <submittedName>
        <fullName evidence="2">Uncharacterized protein</fullName>
    </submittedName>
</protein>
<dbReference type="AlphaFoldDB" id="A0A5C3QYG4"/>
<keyword evidence="1" id="KW-0812">Transmembrane</keyword>